<comment type="subcellular location">
    <subcellularLocation>
        <location evidence="1 7">Cytoplasm</location>
    </subcellularLocation>
</comment>
<proteinExistence type="inferred from homology"/>
<evidence type="ECO:0000256" key="4">
    <source>
        <dbReference type="ARBA" id="ARBA00022448"/>
    </source>
</evidence>
<keyword evidence="5 7" id="KW-0963">Cytoplasm</keyword>
<evidence type="ECO:0000256" key="7">
    <source>
        <dbReference type="PIRNR" id="PIRNR003107"/>
    </source>
</evidence>
<keyword evidence="4 7" id="KW-0813">Transport</keyword>
<evidence type="ECO:0000256" key="1">
    <source>
        <dbReference type="ARBA" id="ARBA00004496"/>
    </source>
</evidence>
<reference evidence="9" key="1">
    <citation type="journal article" date="2020" name="bioRxiv">
        <title>A rank-normalized archaeal taxonomy based on genome phylogeny resolves widespread incomplete and uneven classifications.</title>
        <authorList>
            <person name="Rinke C."/>
            <person name="Chuvochina M."/>
            <person name="Mussig A.J."/>
            <person name="Chaumeil P.-A."/>
            <person name="Waite D.W."/>
            <person name="Whitman W.B."/>
            <person name="Parks D.H."/>
            <person name="Hugenholtz P."/>
        </authorList>
    </citation>
    <scope>NUCLEOTIDE SEQUENCE</scope>
    <source>
        <strain evidence="9">UBA12518</strain>
    </source>
</reference>
<dbReference type="GO" id="GO:0006817">
    <property type="term" value="P:phosphate ion transport"/>
    <property type="evidence" value="ECO:0007669"/>
    <property type="project" value="UniProtKB-KW"/>
</dbReference>
<comment type="subunit">
    <text evidence="3 7">Homodimer.</text>
</comment>
<dbReference type="GO" id="GO:0045936">
    <property type="term" value="P:negative regulation of phosphate metabolic process"/>
    <property type="evidence" value="ECO:0007669"/>
    <property type="project" value="InterPro"/>
</dbReference>
<dbReference type="Proteomes" id="UP000600363">
    <property type="component" value="Unassembled WGS sequence"/>
</dbReference>
<evidence type="ECO:0000256" key="2">
    <source>
        <dbReference type="ARBA" id="ARBA00008107"/>
    </source>
</evidence>
<protein>
    <recommendedName>
        <fullName evidence="7">Phosphate-specific transport system accessory protein PhoU</fullName>
    </recommendedName>
</protein>
<comment type="caution">
    <text evidence="9">The sequence shown here is derived from an EMBL/GenBank/DDBJ whole genome shotgun (WGS) entry which is preliminary data.</text>
</comment>
<dbReference type="GO" id="GO:0005737">
    <property type="term" value="C:cytoplasm"/>
    <property type="evidence" value="ECO:0007669"/>
    <property type="project" value="UniProtKB-SubCell"/>
</dbReference>
<dbReference type="InterPro" id="IPR028366">
    <property type="entry name" value="PhoU"/>
</dbReference>
<comment type="function">
    <text evidence="7">Plays a role in the regulation of phosphate uptake.</text>
</comment>
<organism evidence="9 10">
    <name type="scientific">Methermicoccus shengliensis</name>
    <dbReference type="NCBI Taxonomy" id="660064"/>
    <lineage>
        <taxon>Archaea</taxon>
        <taxon>Methanobacteriati</taxon>
        <taxon>Methanobacteriota</taxon>
        <taxon>Stenosarchaea group</taxon>
        <taxon>Methanomicrobia</taxon>
        <taxon>Methanosarcinales</taxon>
        <taxon>Methermicoccaceae</taxon>
        <taxon>Methermicoccus</taxon>
    </lineage>
</organism>
<dbReference type="Gene3D" id="1.20.58.220">
    <property type="entry name" value="Phosphate transport system protein phou homolog 2, domain 2"/>
    <property type="match status" value="1"/>
</dbReference>
<dbReference type="PANTHER" id="PTHR42930">
    <property type="entry name" value="PHOSPHATE-SPECIFIC TRANSPORT SYSTEM ACCESSORY PROTEIN PHOU"/>
    <property type="match status" value="1"/>
</dbReference>
<gene>
    <name evidence="9" type="primary">phoU</name>
    <name evidence="9" type="ORF">HA299_02105</name>
</gene>
<sequence>MRRKFHEQLDELRELILEMTGEANTAFERSVDSLMKRDKELAEAVIQHDPVINRMGMDIQHSCTLLIALQQPMAKDLRLIESIFKWVIDAERIGDLAVDIAQLTVGMRGEVPSEFREPLHEMYQTTEHMLHDAIEAFKTQDVELARSVAKRDDVVDGLLHSLHEGIVQHMIERQERLPDDSRMLFAAWYLERVADHITNICEGVIYALTGELVDLN</sequence>
<dbReference type="InterPro" id="IPR026022">
    <property type="entry name" value="PhoU_dom"/>
</dbReference>
<evidence type="ECO:0000259" key="8">
    <source>
        <dbReference type="Pfam" id="PF01895"/>
    </source>
</evidence>
<dbReference type="Pfam" id="PF01895">
    <property type="entry name" value="PhoU"/>
    <property type="match status" value="2"/>
</dbReference>
<dbReference type="EMBL" id="DUIH01000009">
    <property type="protein sequence ID" value="HIH69405.1"/>
    <property type="molecule type" value="Genomic_DNA"/>
</dbReference>
<dbReference type="RefSeq" id="WP_276624166.1">
    <property type="nucleotide sequence ID" value="NZ_DUIH01000009.1"/>
</dbReference>
<feature type="domain" description="PhoU" evidence="8">
    <location>
        <begin position="119"/>
        <end position="202"/>
    </location>
</feature>
<comment type="similarity">
    <text evidence="2 7">Belongs to the PhoU family.</text>
</comment>
<dbReference type="FunFam" id="1.20.58.220:FF:000004">
    <property type="entry name" value="Phosphate-specific transport system accessory protein PhoU"/>
    <property type="match status" value="1"/>
</dbReference>
<dbReference type="PANTHER" id="PTHR42930:SF3">
    <property type="entry name" value="PHOSPHATE-SPECIFIC TRANSPORT SYSTEM ACCESSORY PROTEIN PHOU"/>
    <property type="match status" value="1"/>
</dbReference>
<evidence type="ECO:0000313" key="10">
    <source>
        <dbReference type="Proteomes" id="UP000600363"/>
    </source>
</evidence>
<evidence type="ECO:0000256" key="5">
    <source>
        <dbReference type="ARBA" id="ARBA00022490"/>
    </source>
</evidence>
<evidence type="ECO:0000256" key="6">
    <source>
        <dbReference type="ARBA" id="ARBA00022592"/>
    </source>
</evidence>
<accession>A0A832RV71</accession>
<dbReference type="NCBIfam" id="TIGR02135">
    <property type="entry name" value="phoU_full"/>
    <property type="match status" value="1"/>
</dbReference>
<evidence type="ECO:0000256" key="3">
    <source>
        <dbReference type="ARBA" id="ARBA00011738"/>
    </source>
</evidence>
<dbReference type="SUPFAM" id="SSF109755">
    <property type="entry name" value="PhoU-like"/>
    <property type="match status" value="1"/>
</dbReference>
<dbReference type="InterPro" id="IPR038078">
    <property type="entry name" value="PhoU-like_sf"/>
</dbReference>
<keyword evidence="6 7" id="KW-0592">Phosphate transport</keyword>
<dbReference type="GO" id="GO:0030643">
    <property type="term" value="P:intracellular phosphate ion homeostasis"/>
    <property type="evidence" value="ECO:0007669"/>
    <property type="project" value="InterPro"/>
</dbReference>
<feature type="domain" description="PhoU" evidence="8">
    <location>
        <begin position="16"/>
        <end position="103"/>
    </location>
</feature>
<dbReference type="PIRSF" id="PIRSF003107">
    <property type="entry name" value="PhoU"/>
    <property type="match status" value="1"/>
</dbReference>
<dbReference type="AlphaFoldDB" id="A0A832RV71"/>
<name>A0A832RV71_9EURY</name>
<evidence type="ECO:0000313" key="9">
    <source>
        <dbReference type="EMBL" id="HIH69405.1"/>
    </source>
</evidence>